<comment type="caution">
    <text evidence="3">The sequence shown here is derived from an EMBL/GenBank/DDBJ whole genome shotgun (WGS) entry which is preliminary data.</text>
</comment>
<dbReference type="AlphaFoldDB" id="A0A0F9QP82"/>
<evidence type="ECO:0000313" key="3">
    <source>
        <dbReference type="EMBL" id="KKN46005.1"/>
    </source>
</evidence>
<organism evidence="3">
    <name type="scientific">marine sediment metagenome</name>
    <dbReference type="NCBI Taxonomy" id="412755"/>
    <lineage>
        <taxon>unclassified sequences</taxon>
        <taxon>metagenomes</taxon>
        <taxon>ecological metagenomes</taxon>
    </lineage>
</organism>
<feature type="domain" description="Resolvase HTH" evidence="2">
    <location>
        <begin position="14"/>
        <end position="46"/>
    </location>
</feature>
<sequence>MECAHIMGRRPTHVDEIERLLDTGYNAKEIIKNTNISSATVYRVIDKLKRSARFEFKNLFKDDFLYKYWQTLGNFDKTIKECNEEIEVVKSKYAAIEFQIMEAMEGLSSKQAVSKAHLLANLISCQSSRTNELIKLVGARDKASDAKARVYNQGPVVNALDEWVNRTTPTMAELPKIAELENIEPSKLNTSESNDISDEISDEDRKVLEEMEDDNNN</sequence>
<proteinExistence type="predicted"/>
<protein>
    <recommendedName>
        <fullName evidence="2">Resolvase HTH domain-containing protein</fullName>
    </recommendedName>
</protein>
<dbReference type="GO" id="GO:0003677">
    <property type="term" value="F:DNA binding"/>
    <property type="evidence" value="ECO:0007669"/>
    <property type="project" value="InterPro"/>
</dbReference>
<dbReference type="Pfam" id="PF02796">
    <property type="entry name" value="HTH_7"/>
    <property type="match status" value="1"/>
</dbReference>
<reference evidence="3" key="1">
    <citation type="journal article" date="2015" name="Nature">
        <title>Complex archaea that bridge the gap between prokaryotes and eukaryotes.</title>
        <authorList>
            <person name="Spang A."/>
            <person name="Saw J.H."/>
            <person name="Jorgensen S.L."/>
            <person name="Zaremba-Niedzwiedzka K."/>
            <person name="Martijn J."/>
            <person name="Lind A.E."/>
            <person name="van Eijk R."/>
            <person name="Schleper C."/>
            <person name="Guy L."/>
            <person name="Ettema T.J."/>
        </authorList>
    </citation>
    <scope>NUCLEOTIDE SEQUENCE</scope>
</reference>
<dbReference type="InterPro" id="IPR006120">
    <property type="entry name" value="Resolvase_HTH_dom"/>
</dbReference>
<dbReference type="GO" id="GO:0000150">
    <property type="term" value="F:DNA strand exchange activity"/>
    <property type="evidence" value="ECO:0007669"/>
    <property type="project" value="InterPro"/>
</dbReference>
<evidence type="ECO:0000256" key="1">
    <source>
        <dbReference type="SAM" id="MobiDB-lite"/>
    </source>
</evidence>
<dbReference type="Gene3D" id="1.10.10.60">
    <property type="entry name" value="Homeodomain-like"/>
    <property type="match status" value="1"/>
</dbReference>
<name>A0A0F9QP82_9ZZZZ</name>
<dbReference type="EMBL" id="LAZR01001353">
    <property type="protein sequence ID" value="KKN46005.1"/>
    <property type="molecule type" value="Genomic_DNA"/>
</dbReference>
<evidence type="ECO:0000259" key="2">
    <source>
        <dbReference type="Pfam" id="PF02796"/>
    </source>
</evidence>
<feature type="region of interest" description="Disordered" evidence="1">
    <location>
        <begin position="183"/>
        <end position="217"/>
    </location>
</feature>
<accession>A0A0F9QP82</accession>
<gene>
    <name evidence="3" type="ORF">LCGC14_0676990</name>
</gene>